<evidence type="ECO:0000256" key="4">
    <source>
        <dbReference type="ARBA" id="ARBA00023136"/>
    </source>
</evidence>
<accession>A0ABQ5C973</accession>
<keyword evidence="2 7" id="KW-0812">Transmembrane</keyword>
<reference evidence="7" key="2">
    <citation type="submission" date="2022-01" db="EMBL/GenBank/DDBJ databases">
        <authorList>
            <person name="Yamashiro T."/>
            <person name="Shiraishi A."/>
            <person name="Satake H."/>
            <person name="Nakayama K."/>
        </authorList>
    </citation>
    <scope>NUCLEOTIDE SEQUENCE</scope>
</reference>
<evidence type="ECO:0000256" key="2">
    <source>
        <dbReference type="ARBA" id="ARBA00022692"/>
    </source>
</evidence>
<protein>
    <submittedName>
        <fullName evidence="7">Transmembrane protein 53</fullName>
    </submittedName>
</protein>
<dbReference type="InterPro" id="IPR008547">
    <property type="entry name" value="DUF829_TMEM53"/>
</dbReference>
<dbReference type="Proteomes" id="UP001151760">
    <property type="component" value="Unassembled WGS sequence"/>
</dbReference>
<evidence type="ECO:0000256" key="6">
    <source>
        <dbReference type="ARBA" id="ARBA00037847"/>
    </source>
</evidence>
<organism evidence="7 8">
    <name type="scientific">Tanacetum coccineum</name>
    <dbReference type="NCBI Taxonomy" id="301880"/>
    <lineage>
        <taxon>Eukaryota</taxon>
        <taxon>Viridiplantae</taxon>
        <taxon>Streptophyta</taxon>
        <taxon>Embryophyta</taxon>
        <taxon>Tracheophyta</taxon>
        <taxon>Spermatophyta</taxon>
        <taxon>Magnoliopsida</taxon>
        <taxon>eudicotyledons</taxon>
        <taxon>Gunneridae</taxon>
        <taxon>Pentapetalae</taxon>
        <taxon>asterids</taxon>
        <taxon>campanulids</taxon>
        <taxon>Asterales</taxon>
        <taxon>Asteraceae</taxon>
        <taxon>Asteroideae</taxon>
        <taxon>Anthemideae</taxon>
        <taxon>Anthemidinae</taxon>
        <taxon>Tanacetum</taxon>
    </lineage>
</organism>
<reference evidence="7" key="1">
    <citation type="journal article" date="2022" name="Int. J. Mol. Sci.">
        <title>Draft Genome of Tanacetum Coccineum: Genomic Comparison of Closely Related Tanacetum-Family Plants.</title>
        <authorList>
            <person name="Yamashiro T."/>
            <person name="Shiraishi A."/>
            <person name="Nakayama K."/>
            <person name="Satake H."/>
        </authorList>
    </citation>
    <scope>NUCLEOTIDE SEQUENCE</scope>
</reference>
<evidence type="ECO:0000313" key="7">
    <source>
        <dbReference type="EMBL" id="GJT22543.1"/>
    </source>
</evidence>
<dbReference type="Pfam" id="PF05705">
    <property type="entry name" value="DUF829"/>
    <property type="match status" value="1"/>
</dbReference>
<proteinExistence type="predicted"/>
<keyword evidence="3" id="KW-1133">Transmembrane helix</keyword>
<evidence type="ECO:0000313" key="8">
    <source>
        <dbReference type="Proteomes" id="UP001151760"/>
    </source>
</evidence>
<dbReference type="EMBL" id="BQNB010013976">
    <property type="protein sequence ID" value="GJT22543.1"/>
    <property type="molecule type" value="Genomic_DNA"/>
</dbReference>
<sequence>MDRINGCIVDSAPVATPDPQVWALGFSAAILKKNSIAAKGYRNTDDISAKPAMTKTALLVVLEKFFDVILNLPAVNQRLSKVLVQLKSGQPSQAAAI</sequence>
<keyword evidence="5" id="KW-0539">Nucleus</keyword>
<gene>
    <name evidence="7" type="ORF">Tco_0892480</name>
</gene>
<evidence type="ECO:0000256" key="3">
    <source>
        <dbReference type="ARBA" id="ARBA00022989"/>
    </source>
</evidence>
<keyword evidence="8" id="KW-1185">Reference proteome</keyword>
<evidence type="ECO:0000256" key="5">
    <source>
        <dbReference type="ARBA" id="ARBA00023242"/>
    </source>
</evidence>
<name>A0ABQ5C973_9ASTR</name>
<dbReference type="PANTHER" id="PTHR12265">
    <property type="entry name" value="TRANSMEMBRANE PROTEIN 53"/>
    <property type="match status" value="1"/>
</dbReference>
<evidence type="ECO:0000256" key="1">
    <source>
        <dbReference type="ARBA" id="ARBA00004126"/>
    </source>
</evidence>
<dbReference type="PANTHER" id="PTHR12265:SF30">
    <property type="entry name" value="TRANSMEMBRANE PROTEIN 53"/>
    <property type="match status" value="1"/>
</dbReference>
<comment type="caution">
    <text evidence="7">The sequence shown here is derived from an EMBL/GenBank/DDBJ whole genome shotgun (WGS) entry which is preliminary data.</text>
</comment>
<comment type="subcellular location">
    <subcellularLocation>
        <location evidence="6">Endomembrane system</location>
        <topology evidence="6">Single-pass membrane protein</topology>
    </subcellularLocation>
    <subcellularLocation>
        <location evidence="1">Nucleus membrane</location>
    </subcellularLocation>
</comment>
<keyword evidence="4" id="KW-0472">Membrane</keyword>